<dbReference type="AlphaFoldDB" id="A0A6I3KCB8"/>
<evidence type="ECO:0000259" key="2">
    <source>
        <dbReference type="Pfam" id="PF08327"/>
    </source>
</evidence>
<dbReference type="EMBL" id="WMBQ01000001">
    <property type="protein sequence ID" value="MTD93065.1"/>
    <property type="molecule type" value="Genomic_DNA"/>
</dbReference>
<evidence type="ECO:0000256" key="1">
    <source>
        <dbReference type="ARBA" id="ARBA00006817"/>
    </source>
</evidence>
<feature type="domain" description="Activator of Hsp90 ATPase homologue 1/2-like C-terminal" evidence="2">
    <location>
        <begin position="13"/>
        <end position="153"/>
    </location>
</feature>
<gene>
    <name evidence="3" type="ORF">GIW81_01810</name>
</gene>
<dbReference type="InterPro" id="IPR013538">
    <property type="entry name" value="ASHA1/2-like_C"/>
</dbReference>
<dbReference type="Gene3D" id="3.30.530.20">
    <property type="match status" value="1"/>
</dbReference>
<comment type="similarity">
    <text evidence="1">Belongs to the AHA1 family.</text>
</comment>
<evidence type="ECO:0000313" key="3">
    <source>
        <dbReference type="EMBL" id="MTD93065.1"/>
    </source>
</evidence>
<dbReference type="InterPro" id="IPR023393">
    <property type="entry name" value="START-like_dom_sf"/>
</dbReference>
<accession>A0A6I3KCB8</accession>
<reference evidence="3 4" key="1">
    <citation type="submission" date="2019-11" db="EMBL/GenBank/DDBJ databases">
        <title>Identification of a novel strain.</title>
        <authorList>
            <person name="Xu Q."/>
            <person name="Wang G."/>
        </authorList>
    </citation>
    <scope>NUCLEOTIDE SEQUENCE [LARGE SCALE GENOMIC DNA]</scope>
    <source>
        <strain evidence="4">xq</strain>
    </source>
</reference>
<dbReference type="Pfam" id="PF08327">
    <property type="entry name" value="AHSA1"/>
    <property type="match status" value="1"/>
</dbReference>
<dbReference type="RefSeq" id="WP_154737638.1">
    <property type="nucleotide sequence ID" value="NZ_WMBQ01000001.1"/>
</dbReference>
<keyword evidence="4" id="KW-1185">Reference proteome</keyword>
<comment type="caution">
    <text evidence="3">The sequence shown here is derived from an EMBL/GenBank/DDBJ whole genome shotgun (WGS) entry which is preliminary data.</text>
</comment>
<proteinExistence type="inferred from homology"/>
<protein>
    <submittedName>
        <fullName evidence="3">ATPase</fullName>
    </submittedName>
</protein>
<dbReference type="SUPFAM" id="SSF55961">
    <property type="entry name" value="Bet v1-like"/>
    <property type="match status" value="1"/>
</dbReference>
<name>A0A6I3KCB8_9HYPH</name>
<sequence length="155" mass="16313">MGRIDTGSRIIRATPQALYDAFLDPQAVAQWRPPAGMRAEIYNFDARVGGGYRMAFVYASDDPAVRGKSTGKADVFTGTFVELVPDARIAEQATFESDDPAFAGVMTVTTTFRPVAEGTEVTMACSDVPAGISAADHAVGIASSLANLAAYAERG</sequence>
<dbReference type="Proteomes" id="UP000440694">
    <property type="component" value="Unassembled WGS sequence"/>
</dbReference>
<organism evidence="3 4">
    <name type="scientific">Hyphomicrobium album</name>
    <dbReference type="NCBI Taxonomy" id="2665159"/>
    <lineage>
        <taxon>Bacteria</taxon>
        <taxon>Pseudomonadati</taxon>
        <taxon>Pseudomonadota</taxon>
        <taxon>Alphaproteobacteria</taxon>
        <taxon>Hyphomicrobiales</taxon>
        <taxon>Hyphomicrobiaceae</taxon>
        <taxon>Hyphomicrobium</taxon>
    </lineage>
</organism>
<evidence type="ECO:0000313" key="4">
    <source>
        <dbReference type="Proteomes" id="UP000440694"/>
    </source>
</evidence>